<dbReference type="EMBL" id="JAGPYM010000029">
    <property type="protein sequence ID" value="KAH6879498.1"/>
    <property type="molecule type" value="Genomic_DNA"/>
</dbReference>
<reference evidence="2 3" key="1">
    <citation type="journal article" date="2021" name="Nat. Commun.">
        <title>Genetic determinants of endophytism in the Arabidopsis root mycobiome.</title>
        <authorList>
            <person name="Mesny F."/>
            <person name="Miyauchi S."/>
            <person name="Thiergart T."/>
            <person name="Pickel B."/>
            <person name="Atanasova L."/>
            <person name="Karlsson M."/>
            <person name="Huettel B."/>
            <person name="Barry K.W."/>
            <person name="Haridas S."/>
            <person name="Chen C."/>
            <person name="Bauer D."/>
            <person name="Andreopoulos W."/>
            <person name="Pangilinan J."/>
            <person name="LaButti K."/>
            <person name="Riley R."/>
            <person name="Lipzen A."/>
            <person name="Clum A."/>
            <person name="Drula E."/>
            <person name="Henrissat B."/>
            <person name="Kohler A."/>
            <person name="Grigoriev I.V."/>
            <person name="Martin F.M."/>
            <person name="Hacquard S."/>
        </authorList>
    </citation>
    <scope>NUCLEOTIDE SEQUENCE [LARGE SCALE GENOMIC DNA]</scope>
    <source>
        <strain evidence="2 3">MPI-CAGE-CH-0241</strain>
    </source>
</reference>
<dbReference type="Pfam" id="PF06985">
    <property type="entry name" value="HET"/>
    <property type="match status" value="1"/>
</dbReference>
<feature type="non-terminal residue" evidence="2">
    <location>
        <position position="1"/>
    </location>
</feature>
<gene>
    <name evidence="2" type="ORF">B0T10DRAFT_447455</name>
</gene>
<evidence type="ECO:0000259" key="1">
    <source>
        <dbReference type="Pfam" id="PF06985"/>
    </source>
</evidence>
<dbReference type="Proteomes" id="UP000777438">
    <property type="component" value="Unassembled WGS sequence"/>
</dbReference>
<dbReference type="InterPro" id="IPR010730">
    <property type="entry name" value="HET"/>
</dbReference>
<sequence length="676" mass="76382">MSQSTPFQAALSAQTLCIQCEQLPAAWLVPRFYDLRDSKYPEHKEPYHYRTYSTWTELKAAASTCALCALIVREAHSTLRRPYPQTNQHGVLFQAFGGSRLEVWCVEARKCAQLKVALDGADIHRIPAHAKDLFDSRIVSRYAGDSRNIATIRHWLSVCTSSHANCPKWASSRQIGQRHLPTRVLDVGKVGDDSIRLHLSEESDTSDYITLSYCWGPRKNPIVTTRESLSRHMNTGIQVSDLPETLRDTVRLTQLLNVKYLWIDALCIVQGDRDDWIREAAQMSSVYSQALLTIAADGAPDTYAGLFRERSARHGTSVELPWPLDEPDDGAGPLRLHITPHFRSFKDQIESAPLSKRGWTFQERALSARIVHFTPEMCYWECKDACIGEDDEIGKYSVQDGFFHLKDLLLPPDGQRVLTKAKMHDKWAWVVEKYSHRQLTNADDLFAALEGIAVVFAEKDMFGKYCCGLWEDNFLRHLLWFCSRPDDGSQGIPHRRPEKYRAPTWSWASIHGPVENPAIQIYFDHSSAGIEMTDQLGKDGLLSHSILAVEAVTVETEGPSGFGPVRSASLRAKGILHPVLLGRQTRRREYELVLEGGDVVGSVRWDVDDEPPVSLQLWICPVMQRQKVTAGWAVSDCLLLCTAKNRRHMEFERVGKGIAANFWAQGTVHLQSFSMV</sequence>
<evidence type="ECO:0000313" key="2">
    <source>
        <dbReference type="EMBL" id="KAH6879498.1"/>
    </source>
</evidence>
<name>A0A9P8VXY3_9HYPO</name>
<proteinExistence type="predicted"/>
<feature type="domain" description="Heterokaryon incompatibility" evidence="1">
    <location>
        <begin position="208"/>
        <end position="363"/>
    </location>
</feature>
<comment type="caution">
    <text evidence="2">The sequence shown here is derived from an EMBL/GenBank/DDBJ whole genome shotgun (WGS) entry which is preliminary data.</text>
</comment>
<dbReference type="PANTHER" id="PTHR33112">
    <property type="entry name" value="DOMAIN PROTEIN, PUTATIVE-RELATED"/>
    <property type="match status" value="1"/>
</dbReference>
<dbReference type="AlphaFoldDB" id="A0A9P8VXY3"/>
<dbReference type="PANTHER" id="PTHR33112:SF13">
    <property type="entry name" value="HETEROKARYON INCOMPATIBILITY DOMAIN-CONTAINING PROTEIN"/>
    <property type="match status" value="1"/>
</dbReference>
<evidence type="ECO:0000313" key="3">
    <source>
        <dbReference type="Proteomes" id="UP000777438"/>
    </source>
</evidence>
<dbReference type="OrthoDB" id="47007at2759"/>
<protein>
    <submittedName>
        <fullName evidence="2">Heterokaryon incompatibility protein-domain-containing protein</fullName>
    </submittedName>
</protein>
<organism evidence="2 3">
    <name type="scientific">Thelonectria olida</name>
    <dbReference type="NCBI Taxonomy" id="1576542"/>
    <lineage>
        <taxon>Eukaryota</taxon>
        <taxon>Fungi</taxon>
        <taxon>Dikarya</taxon>
        <taxon>Ascomycota</taxon>
        <taxon>Pezizomycotina</taxon>
        <taxon>Sordariomycetes</taxon>
        <taxon>Hypocreomycetidae</taxon>
        <taxon>Hypocreales</taxon>
        <taxon>Nectriaceae</taxon>
        <taxon>Thelonectria</taxon>
    </lineage>
</organism>
<accession>A0A9P8VXY3</accession>
<keyword evidence="3" id="KW-1185">Reference proteome</keyword>